<dbReference type="InterPro" id="IPR029058">
    <property type="entry name" value="AB_hydrolase_fold"/>
</dbReference>
<dbReference type="AlphaFoldDB" id="A0A0M7B8Z4"/>
<dbReference type="SUPFAM" id="SSF53474">
    <property type="entry name" value="alpha/beta-Hydrolases"/>
    <property type="match status" value="1"/>
</dbReference>
<dbReference type="STRING" id="313367.JSE7799_01981"/>
<accession>A0A0M7B8Z4</accession>
<proteinExistence type="predicted"/>
<sequence>MRQAQSLNVEDTKAIAGQLPTLAVPARIVWGAADEFQKIEYGERLATDLGAPLRRIDGGLHFTPEDHP</sequence>
<name>A0A0M7B8Z4_9RHOB</name>
<evidence type="ECO:0000313" key="2">
    <source>
        <dbReference type="Proteomes" id="UP000049455"/>
    </source>
</evidence>
<dbReference type="Proteomes" id="UP000049455">
    <property type="component" value="Unassembled WGS sequence"/>
</dbReference>
<dbReference type="Gene3D" id="3.40.50.1820">
    <property type="entry name" value="alpha/beta hydrolase"/>
    <property type="match status" value="1"/>
</dbReference>
<evidence type="ECO:0000313" key="1">
    <source>
        <dbReference type="EMBL" id="CUH39257.1"/>
    </source>
</evidence>
<gene>
    <name evidence="1" type="ORF">JSE7799_01981</name>
</gene>
<keyword evidence="2" id="KW-1185">Reference proteome</keyword>
<dbReference type="EMBL" id="CYPR01000123">
    <property type="protein sequence ID" value="CUH39257.1"/>
    <property type="molecule type" value="Genomic_DNA"/>
</dbReference>
<reference evidence="1 2" key="1">
    <citation type="submission" date="2015-09" db="EMBL/GenBank/DDBJ databases">
        <authorList>
            <person name="Jackson K.R."/>
            <person name="Lunt B.L."/>
            <person name="Fisher J.N.B."/>
            <person name="Gardner A.V."/>
            <person name="Bailey M.E."/>
            <person name="Deus L.M."/>
            <person name="Earl A.S."/>
            <person name="Gibby P.D."/>
            <person name="Hartmann K.A."/>
            <person name="Liu J.E."/>
            <person name="Manci A.M."/>
            <person name="Nielsen D.A."/>
            <person name="Solomon M.B."/>
            <person name="Breakwell D.P."/>
            <person name="Burnett S.H."/>
            <person name="Grose J.H."/>
        </authorList>
    </citation>
    <scope>NUCLEOTIDE SEQUENCE [LARGE SCALE GENOMIC DNA]</scope>
    <source>
        <strain evidence="1 2">CECT 7799</strain>
    </source>
</reference>
<protein>
    <recommendedName>
        <fullName evidence="3">Alpha/beta hydrolase</fullName>
    </recommendedName>
</protein>
<organism evidence="1 2">
    <name type="scientific">Jannaschia seosinensis</name>
    <dbReference type="NCBI Taxonomy" id="313367"/>
    <lineage>
        <taxon>Bacteria</taxon>
        <taxon>Pseudomonadati</taxon>
        <taxon>Pseudomonadota</taxon>
        <taxon>Alphaproteobacteria</taxon>
        <taxon>Rhodobacterales</taxon>
        <taxon>Roseobacteraceae</taxon>
        <taxon>Jannaschia</taxon>
    </lineage>
</organism>
<evidence type="ECO:0008006" key="3">
    <source>
        <dbReference type="Google" id="ProtNLM"/>
    </source>
</evidence>